<dbReference type="Proteomes" id="UP000199433">
    <property type="component" value="Unassembled WGS sequence"/>
</dbReference>
<sequence>MQTKERDQIQIIVNNDQAVTSSRNVAENFKKRHDHVLRDIDNLLLEDRPNFGEMFFESTEPDSYGRPQKVYYMNRDGFSFLVMGFTGAKAREFKLAYIYQFNRMEQQIKEQLDTSQLSPELQMFNALGKALAKQELATKQIEKKMDGITELMSMETKDWRKEVNTIIRRIAIKQGGFDKFSETVNESYERLERKARCNLTLRLENRKKNMIAQGLGKSSVQKLNKLDVIEEDHRLKEIYVTVVKSMALKYGLWEEQR</sequence>
<evidence type="ECO:0000313" key="1">
    <source>
        <dbReference type="EMBL" id="SDJ69122.1"/>
    </source>
</evidence>
<evidence type="ECO:0000313" key="2">
    <source>
        <dbReference type="Proteomes" id="UP000199433"/>
    </source>
</evidence>
<dbReference type="EMBL" id="FNFK01000002">
    <property type="protein sequence ID" value="SDJ69122.1"/>
    <property type="molecule type" value="Genomic_DNA"/>
</dbReference>
<keyword evidence="2" id="KW-1185">Reference proteome</keyword>
<name>A0A1G8VSX9_9LACT</name>
<protein>
    <submittedName>
        <fullName evidence="1">Phage regulatory protein, rha family</fullName>
    </submittedName>
</protein>
<dbReference type="AlphaFoldDB" id="A0A1G8VSX9"/>
<reference evidence="2" key="1">
    <citation type="submission" date="2016-10" db="EMBL/GenBank/DDBJ databases">
        <authorList>
            <person name="Varghese N."/>
            <person name="Submissions S."/>
        </authorList>
    </citation>
    <scope>NUCLEOTIDE SEQUENCE [LARGE SCALE GENOMIC DNA]</scope>
    <source>
        <strain evidence="2">DSM 19181</strain>
    </source>
</reference>
<proteinExistence type="predicted"/>
<accession>A0A1G8VSX9</accession>
<gene>
    <name evidence="1" type="ORF">SAMN04488098_100288</name>
</gene>
<dbReference type="NCBIfam" id="TIGR02681">
    <property type="entry name" value="phage_pRha"/>
    <property type="match status" value="1"/>
</dbReference>
<dbReference type="OrthoDB" id="9812611at2"/>
<dbReference type="InterPro" id="IPR014054">
    <property type="entry name" value="Phage_regulatory_Rha"/>
</dbReference>
<dbReference type="STRING" id="426701.SAMN04488098_100288"/>
<dbReference type="Pfam" id="PF09669">
    <property type="entry name" value="Phage_pRha"/>
    <property type="match status" value="1"/>
</dbReference>
<organism evidence="1 2">
    <name type="scientific">Alkalibacterium thalassium</name>
    <dbReference type="NCBI Taxonomy" id="426701"/>
    <lineage>
        <taxon>Bacteria</taxon>
        <taxon>Bacillati</taxon>
        <taxon>Bacillota</taxon>
        <taxon>Bacilli</taxon>
        <taxon>Lactobacillales</taxon>
        <taxon>Carnobacteriaceae</taxon>
        <taxon>Alkalibacterium</taxon>
    </lineage>
</organism>
<dbReference type="RefSeq" id="WP_091264420.1">
    <property type="nucleotide sequence ID" value="NZ_FNFK01000002.1"/>
</dbReference>